<dbReference type="Pfam" id="PF01129">
    <property type="entry name" value="ART"/>
    <property type="match status" value="1"/>
</dbReference>
<keyword evidence="3 6" id="KW-0808">Transferase</keyword>
<dbReference type="SUPFAM" id="SSF56399">
    <property type="entry name" value="ADP-ribosylation"/>
    <property type="match status" value="1"/>
</dbReference>
<dbReference type="InterPro" id="IPR000768">
    <property type="entry name" value="ART"/>
</dbReference>
<accession>A0A815U023</accession>
<dbReference type="GO" id="GO:0106274">
    <property type="term" value="F:NAD+-protein-arginine ADP-ribosyltransferase activity"/>
    <property type="evidence" value="ECO:0007669"/>
    <property type="project" value="UniProtKB-EC"/>
</dbReference>
<dbReference type="OrthoDB" id="423533at2759"/>
<dbReference type="PROSITE" id="PS51996">
    <property type="entry name" value="TR_MART"/>
    <property type="match status" value="1"/>
</dbReference>
<evidence type="ECO:0000256" key="1">
    <source>
        <dbReference type="ARBA" id="ARBA00009558"/>
    </source>
</evidence>
<dbReference type="EC" id="2.4.2.31" evidence="6"/>
<keyword evidence="2 6" id="KW-0328">Glycosyltransferase</keyword>
<evidence type="ECO:0000256" key="4">
    <source>
        <dbReference type="ARBA" id="ARBA00022695"/>
    </source>
</evidence>
<comment type="similarity">
    <text evidence="1 6">Belongs to the Arg-specific ADP-ribosyltransferase family.</text>
</comment>
<protein>
    <recommendedName>
        <fullName evidence="6">NAD(P)(+)--arginine ADP-ribosyltransferase</fullName>
        <ecNumber evidence="6">2.4.2.31</ecNumber>
    </recommendedName>
    <alternativeName>
        <fullName evidence="6">Mono(ADP-ribosyl)transferase</fullName>
    </alternativeName>
</protein>
<evidence type="ECO:0000313" key="7">
    <source>
        <dbReference type="EMBL" id="CAF1509141.1"/>
    </source>
</evidence>
<organism evidence="7 8">
    <name type="scientific">Adineta ricciae</name>
    <name type="common">Rotifer</name>
    <dbReference type="NCBI Taxonomy" id="249248"/>
    <lineage>
        <taxon>Eukaryota</taxon>
        <taxon>Metazoa</taxon>
        <taxon>Spiralia</taxon>
        <taxon>Gnathifera</taxon>
        <taxon>Rotifera</taxon>
        <taxon>Eurotatoria</taxon>
        <taxon>Bdelloidea</taxon>
        <taxon>Adinetida</taxon>
        <taxon>Adinetidae</taxon>
        <taxon>Adineta</taxon>
    </lineage>
</organism>
<keyword evidence="6" id="KW-0520">NAD</keyword>
<evidence type="ECO:0000313" key="8">
    <source>
        <dbReference type="Proteomes" id="UP000663852"/>
    </source>
</evidence>
<keyword evidence="4" id="KW-0548">Nucleotidyltransferase</keyword>
<comment type="caution">
    <text evidence="7">The sequence shown here is derived from an EMBL/GenBank/DDBJ whole genome shotgun (WGS) entry which is preliminary data.</text>
</comment>
<dbReference type="Proteomes" id="UP000663852">
    <property type="component" value="Unassembled WGS sequence"/>
</dbReference>
<dbReference type="AlphaFoldDB" id="A0A815U023"/>
<evidence type="ECO:0000256" key="6">
    <source>
        <dbReference type="RuleBase" id="RU361228"/>
    </source>
</evidence>
<evidence type="ECO:0000256" key="5">
    <source>
        <dbReference type="ARBA" id="ARBA00047597"/>
    </source>
</evidence>
<proteinExistence type="inferred from homology"/>
<gene>
    <name evidence="7" type="ORF">EDS130_LOCUS43125</name>
</gene>
<comment type="catalytic activity">
    <reaction evidence="5 6">
        <text>L-arginyl-[protein] + NAD(+) = N(omega)-(ADP-D-ribosyl)-L-arginyl-[protein] + nicotinamide + H(+)</text>
        <dbReference type="Rhea" id="RHEA:19149"/>
        <dbReference type="Rhea" id="RHEA-COMP:10532"/>
        <dbReference type="Rhea" id="RHEA-COMP:15087"/>
        <dbReference type="ChEBI" id="CHEBI:15378"/>
        <dbReference type="ChEBI" id="CHEBI:17154"/>
        <dbReference type="ChEBI" id="CHEBI:29965"/>
        <dbReference type="ChEBI" id="CHEBI:57540"/>
        <dbReference type="ChEBI" id="CHEBI:142554"/>
        <dbReference type="EC" id="2.4.2.31"/>
    </reaction>
</comment>
<dbReference type="GO" id="GO:0016779">
    <property type="term" value="F:nucleotidyltransferase activity"/>
    <property type="evidence" value="ECO:0007669"/>
    <property type="project" value="UniProtKB-KW"/>
</dbReference>
<reference evidence="7" key="1">
    <citation type="submission" date="2021-02" db="EMBL/GenBank/DDBJ databases">
        <authorList>
            <person name="Nowell W R."/>
        </authorList>
    </citation>
    <scope>NUCLEOTIDE SEQUENCE</scope>
</reference>
<evidence type="ECO:0000256" key="2">
    <source>
        <dbReference type="ARBA" id="ARBA00022676"/>
    </source>
</evidence>
<name>A0A815U023_ADIRI</name>
<keyword evidence="6" id="KW-0521">NADP</keyword>
<dbReference type="EMBL" id="CAJNOJ010000681">
    <property type="protein sequence ID" value="CAF1509141.1"/>
    <property type="molecule type" value="Genomic_DNA"/>
</dbReference>
<evidence type="ECO:0000256" key="3">
    <source>
        <dbReference type="ARBA" id="ARBA00022679"/>
    </source>
</evidence>
<sequence>MEYTQHTTNRFVDIKFYEEKLSPVCGYWNEKLIPLEEALKFLRSRMNELQKYIETAKNNCHFPSEHGLTHDESAALFLYATEENVNSLNRMLNQTLRSSDRSSVKPWFPYLKLLDTAVAKLPTVRKNVWRAVINDVDRDFKKGEEFTWWTVTSCSLSMDTVANHLPSESKITLILIEAIHGKYISGYTEHPDEGEVLLMPGTELRVVSDSLDYSDSIKIIHLMEISEDNDEQLPSAIAIMKASSQTEDEPNRNGIRDHSFMMIVYYSLVKLGVKFQAKRFINSLALSGNMRHK</sequence>
<dbReference type="Gene3D" id="3.90.176.10">
    <property type="entry name" value="Toxin ADP-ribosyltransferase, Chain A, domain 1"/>
    <property type="match status" value="1"/>
</dbReference>